<comment type="caution">
    <text evidence="1">The sequence shown here is derived from an EMBL/GenBank/DDBJ whole genome shotgun (WGS) entry which is preliminary data.</text>
</comment>
<dbReference type="EMBL" id="JAUDFV010000105">
    <property type="protein sequence ID" value="KAL2731226.1"/>
    <property type="molecule type" value="Genomic_DNA"/>
</dbReference>
<sequence>MGFSRFTRKQHQYHYQYQYSTSASEPASAPAALLPNDKFLGPYPARFIRVCLTFKSRLASVIPIGIKQISGKELWNSIDLFLLFQTNHRYLIDILPPRVAIFGISKDKPTVVRIFSGNKMKGKL</sequence>
<accession>A0ABD2BER0</accession>
<dbReference type="AlphaFoldDB" id="A0ABD2BER0"/>
<proteinExistence type="predicted"/>
<dbReference type="Proteomes" id="UP001607302">
    <property type="component" value="Unassembled WGS sequence"/>
</dbReference>
<organism evidence="1 2">
    <name type="scientific">Vespula squamosa</name>
    <name type="common">Southern yellow jacket</name>
    <name type="synonym">Wasp</name>
    <dbReference type="NCBI Taxonomy" id="30214"/>
    <lineage>
        <taxon>Eukaryota</taxon>
        <taxon>Metazoa</taxon>
        <taxon>Ecdysozoa</taxon>
        <taxon>Arthropoda</taxon>
        <taxon>Hexapoda</taxon>
        <taxon>Insecta</taxon>
        <taxon>Pterygota</taxon>
        <taxon>Neoptera</taxon>
        <taxon>Endopterygota</taxon>
        <taxon>Hymenoptera</taxon>
        <taxon>Apocrita</taxon>
        <taxon>Aculeata</taxon>
        <taxon>Vespoidea</taxon>
        <taxon>Vespidae</taxon>
        <taxon>Vespinae</taxon>
        <taxon>Vespula</taxon>
    </lineage>
</organism>
<name>A0ABD2BER0_VESSQ</name>
<protein>
    <submittedName>
        <fullName evidence="1">Uncharacterized protein</fullName>
    </submittedName>
</protein>
<evidence type="ECO:0000313" key="2">
    <source>
        <dbReference type="Proteomes" id="UP001607302"/>
    </source>
</evidence>
<keyword evidence="2" id="KW-1185">Reference proteome</keyword>
<evidence type="ECO:0000313" key="1">
    <source>
        <dbReference type="EMBL" id="KAL2731226.1"/>
    </source>
</evidence>
<gene>
    <name evidence="1" type="ORF">V1478_004771</name>
</gene>
<reference evidence="1 2" key="1">
    <citation type="journal article" date="2024" name="Ann. Entomol. Soc. Am.">
        <title>Genomic analyses of the southern and eastern yellowjacket wasps (Hymenoptera: Vespidae) reveal evolutionary signatures of social life.</title>
        <authorList>
            <person name="Catto M.A."/>
            <person name="Caine P.B."/>
            <person name="Orr S.E."/>
            <person name="Hunt B.G."/>
            <person name="Goodisman M.A.D."/>
        </authorList>
    </citation>
    <scope>NUCLEOTIDE SEQUENCE [LARGE SCALE GENOMIC DNA]</scope>
    <source>
        <strain evidence="1">233</strain>
        <tissue evidence="1">Head and thorax</tissue>
    </source>
</reference>